<reference evidence="3" key="1">
    <citation type="journal article" date="2015" name="Nat. Genet.">
        <title>The genome and transcriptome of the zoonotic hookworm Ancylostoma ceylanicum identify infection-specific gene families.</title>
        <authorList>
            <person name="Schwarz E.M."/>
            <person name="Hu Y."/>
            <person name="Antoshechkin I."/>
            <person name="Miller M.M."/>
            <person name="Sternberg P.W."/>
            <person name="Aroian R.V."/>
        </authorList>
    </citation>
    <scope>NUCLEOTIDE SEQUENCE</scope>
    <source>
        <strain evidence="3">HY135</strain>
    </source>
</reference>
<dbReference type="AlphaFoldDB" id="A0A016S745"/>
<accession>A0A016S745</accession>
<sequence>MHGKRSLHFPFSGVFHAVSSLPPPARTPVEEKQQKTAQKTEKSNTTPKKEAVQDKAHDAGPANIMPLPKQPVSPLPAGNDPQKKGCCILI</sequence>
<comment type="caution">
    <text evidence="2">The sequence shown here is derived from an EMBL/GenBank/DDBJ whole genome shotgun (WGS) entry which is preliminary data.</text>
</comment>
<name>A0A016S745_9BILA</name>
<organism evidence="2 3">
    <name type="scientific">Ancylostoma ceylanicum</name>
    <dbReference type="NCBI Taxonomy" id="53326"/>
    <lineage>
        <taxon>Eukaryota</taxon>
        <taxon>Metazoa</taxon>
        <taxon>Ecdysozoa</taxon>
        <taxon>Nematoda</taxon>
        <taxon>Chromadorea</taxon>
        <taxon>Rhabditida</taxon>
        <taxon>Rhabditina</taxon>
        <taxon>Rhabditomorpha</taxon>
        <taxon>Strongyloidea</taxon>
        <taxon>Ancylostomatidae</taxon>
        <taxon>Ancylostomatinae</taxon>
        <taxon>Ancylostoma</taxon>
    </lineage>
</organism>
<feature type="region of interest" description="Disordered" evidence="1">
    <location>
        <begin position="1"/>
        <end position="90"/>
    </location>
</feature>
<dbReference type="EMBL" id="JARK01001622">
    <property type="protein sequence ID" value="EYB86034.1"/>
    <property type="molecule type" value="Genomic_DNA"/>
</dbReference>
<gene>
    <name evidence="2" type="primary">Acey_s0286.g1387</name>
    <name evidence="2" type="ORF">Y032_0286g1387</name>
</gene>
<evidence type="ECO:0000256" key="1">
    <source>
        <dbReference type="SAM" id="MobiDB-lite"/>
    </source>
</evidence>
<feature type="compositionally biased region" description="Basic and acidic residues" evidence="1">
    <location>
        <begin position="28"/>
        <end position="58"/>
    </location>
</feature>
<dbReference type="Proteomes" id="UP000024635">
    <property type="component" value="Unassembled WGS sequence"/>
</dbReference>
<evidence type="ECO:0000313" key="3">
    <source>
        <dbReference type="Proteomes" id="UP000024635"/>
    </source>
</evidence>
<keyword evidence="3" id="KW-1185">Reference proteome</keyword>
<evidence type="ECO:0000313" key="2">
    <source>
        <dbReference type="EMBL" id="EYB86034.1"/>
    </source>
</evidence>
<proteinExistence type="predicted"/>
<protein>
    <submittedName>
        <fullName evidence="2">Uncharacterized protein</fullName>
    </submittedName>
</protein>